<proteinExistence type="predicted"/>
<reference evidence="2 3" key="1">
    <citation type="journal article" date="2016" name="Nat. Commun.">
        <title>Thousands of microbial genomes shed light on interconnected biogeochemical processes in an aquifer system.</title>
        <authorList>
            <person name="Anantharaman K."/>
            <person name="Brown C.T."/>
            <person name="Hug L.A."/>
            <person name="Sharon I."/>
            <person name="Castelle C.J."/>
            <person name="Probst A.J."/>
            <person name="Thomas B.C."/>
            <person name="Singh A."/>
            <person name="Wilkins M.J."/>
            <person name="Karaoz U."/>
            <person name="Brodie E.L."/>
            <person name="Williams K.H."/>
            <person name="Hubbard S.S."/>
            <person name="Banfield J.F."/>
        </authorList>
    </citation>
    <scope>NUCLEOTIDE SEQUENCE [LARGE SCALE GENOMIC DNA]</scope>
</reference>
<protein>
    <submittedName>
        <fullName evidence="2">Uncharacterized protein</fullName>
    </submittedName>
</protein>
<feature type="coiled-coil region" evidence="1">
    <location>
        <begin position="33"/>
        <end position="73"/>
    </location>
</feature>
<organism evidence="2 3">
    <name type="scientific">Candidatus Kerfeldbacteria bacterium RIFOXYB2_FULL_38_14</name>
    <dbReference type="NCBI Taxonomy" id="1798547"/>
    <lineage>
        <taxon>Bacteria</taxon>
        <taxon>Candidatus Kerfeldiibacteriota</taxon>
    </lineage>
</organism>
<name>A0A1G2B9L4_9BACT</name>
<dbReference type="Proteomes" id="UP000176420">
    <property type="component" value="Unassembled WGS sequence"/>
</dbReference>
<sequence length="91" mass="10331">MTLESNTTRIITGAEKDKREKRLDDYDRAIASAQILEKTLVVLERSMKNLLERDKLTRAMLDLRESISALTEARAFAGQGSNITVEKKSEF</sequence>
<evidence type="ECO:0000313" key="2">
    <source>
        <dbReference type="EMBL" id="OGY85851.1"/>
    </source>
</evidence>
<evidence type="ECO:0000256" key="1">
    <source>
        <dbReference type="SAM" id="Coils"/>
    </source>
</evidence>
<keyword evidence="1" id="KW-0175">Coiled coil</keyword>
<evidence type="ECO:0000313" key="3">
    <source>
        <dbReference type="Proteomes" id="UP000176420"/>
    </source>
</evidence>
<accession>A0A1G2B9L4</accession>
<gene>
    <name evidence="2" type="ORF">A2319_05860</name>
</gene>
<dbReference type="EMBL" id="MHKI01000027">
    <property type="protein sequence ID" value="OGY85851.1"/>
    <property type="molecule type" value="Genomic_DNA"/>
</dbReference>
<comment type="caution">
    <text evidence="2">The sequence shown here is derived from an EMBL/GenBank/DDBJ whole genome shotgun (WGS) entry which is preliminary data.</text>
</comment>
<dbReference type="AlphaFoldDB" id="A0A1G2B9L4"/>